<feature type="region of interest" description="Disordered" evidence="1">
    <location>
        <begin position="790"/>
        <end position="833"/>
    </location>
</feature>
<feature type="compositionally biased region" description="Basic and acidic residues" evidence="1">
    <location>
        <begin position="614"/>
        <end position="638"/>
    </location>
</feature>
<dbReference type="EMBL" id="BFEA01000125">
    <property type="protein sequence ID" value="GBG70133.1"/>
    <property type="molecule type" value="Genomic_DNA"/>
</dbReference>
<accession>A0A388KJI4</accession>
<dbReference type="Proteomes" id="UP000265515">
    <property type="component" value="Unassembled WGS sequence"/>
</dbReference>
<feature type="compositionally biased region" description="Basic and acidic residues" evidence="1">
    <location>
        <begin position="335"/>
        <end position="360"/>
    </location>
</feature>
<organism evidence="2 3">
    <name type="scientific">Chara braunii</name>
    <name type="common">Braun's stonewort</name>
    <dbReference type="NCBI Taxonomy" id="69332"/>
    <lineage>
        <taxon>Eukaryota</taxon>
        <taxon>Viridiplantae</taxon>
        <taxon>Streptophyta</taxon>
        <taxon>Charophyceae</taxon>
        <taxon>Charales</taxon>
        <taxon>Characeae</taxon>
        <taxon>Chara</taxon>
    </lineage>
</organism>
<protein>
    <submittedName>
        <fullName evidence="2">Uncharacterized protein</fullName>
    </submittedName>
</protein>
<evidence type="ECO:0000313" key="2">
    <source>
        <dbReference type="EMBL" id="GBG70133.1"/>
    </source>
</evidence>
<sequence length="833" mass="94678">MVETMKRRHCVYAFNDDERGRLDVDKIPMIRIHTVPHELWNLRGVRYPNPDEEKKMVDYLDEKMRTYVADYSSGPYASPWFCFIKPNGTLRHMIRAMQTVSPHITQPYIDDLVVKGPEEKEEDEVMPGVRRFVWKHIQDIDQANAPVERGHRTITKLLAKWTEGRPNQWPKFMTAAFFVENVTVKWTTMYVLATLWYGRHATFPIESFMKTWRRQDLEVNLSFEELLDIRARQVGAAEERLREAAGQVERSRMEDKMRSDFSKAVMQRGGRDTLPRQELKRMARGGEQHGPPGREPTPEFDDDNIELLLDLRRVFGRPQHERHEPRVERRRRSKRPWEPAPREAGLARERRGAPAQREDEPAGPALAEESFPACGLRAVEFRRITSEELRPPLPLPSAQELDIPTEMPFRSVVTHLDASRWEASRLGEGPVETAYYVPLEEPLDPEMEIDMRDREEPQDPEMAAERPNPVRPQGREVITVGDDTPPCSPAPEPTQRSWPEGIPEPGSEEIPEFPPKATTMLEQETEAEDQGAYERARVEVPLDLPSATYVTKTPVIEEPVPARSQPVVSCASGGMEAEAQAEMEAAGIEPTPSVEPKTSEQRIDELWARYESQRDAARQRSREAERADEGTSELREMGDLGFSTTRQAIERMDRRVCETAVTSFQWYNLLSNELRVKELEVEHLTTQLAEERVRSQAREVEWERRFGEMAASMDRLSAVWGPAGADSHGRGMQASPSRGVAVEVPRQAEPMEEAPLDAVEEEGGAQESLMAMSTKRRGSLLHELTIAMGIGTPREGPQGLDAPEQAPRLGELRAELGSWATETDSGGSDSGRQ</sequence>
<dbReference type="GO" id="GO:0003676">
    <property type="term" value="F:nucleic acid binding"/>
    <property type="evidence" value="ECO:0007669"/>
    <property type="project" value="InterPro"/>
</dbReference>
<gene>
    <name evidence="2" type="ORF">CBR_g5763</name>
</gene>
<evidence type="ECO:0000256" key="1">
    <source>
        <dbReference type="SAM" id="MobiDB-lite"/>
    </source>
</evidence>
<feature type="compositionally biased region" description="Basic and acidic residues" evidence="1">
    <location>
        <begin position="316"/>
        <end position="327"/>
    </location>
</feature>
<feature type="region of interest" description="Disordered" evidence="1">
    <location>
        <begin position="316"/>
        <end position="369"/>
    </location>
</feature>
<name>A0A388KJI4_CHABU</name>
<dbReference type="Gramene" id="GBG70133">
    <property type="protein sequence ID" value="GBG70133"/>
    <property type="gene ID" value="CBR_g5763"/>
</dbReference>
<proteinExistence type="predicted"/>
<feature type="region of interest" description="Disordered" evidence="1">
    <location>
        <begin position="452"/>
        <end position="532"/>
    </location>
</feature>
<feature type="region of interest" description="Disordered" evidence="1">
    <location>
        <begin position="563"/>
        <end position="601"/>
    </location>
</feature>
<reference evidence="2 3" key="1">
    <citation type="journal article" date="2018" name="Cell">
        <title>The Chara Genome: Secondary Complexity and Implications for Plant Terrestrialization.</title>
        <authorList>
            <person name="Nishiyama T."/>
            <person name="Sakayama H."/>
            <person name="Vries J.D."/>
            <person name="Buschmann H."/>
            <person name="Saint-Marcoux D."/>
            <person name="Ullrich K.K."/>
            <person name="Haas F.B."/>
            <person name="Vanderstraeten L."/>
            <person name="Becker D."/>
            <person name="Lang D."/>
            <person name="Vosolsobe S."/>
            <person name="Rombauts S."/>
            <person name="Wilhelmsson P.K.I."/>
            <person name="Janitza P."/>
            <person name="Kern R."/>
            <person name="Heyl A."/>
            <person name="Rumpler F."/>
            <person name="Villalobos L.I.A.C."/>
            <person name="Clay J.M."/>
            <person name="Skokan R."/>
            <person name="Toyoda A."/>
            <person name="Suzuki Y."/>
            <person name="Kagoshima H."/>
            <person name="Schijlen E."/>
            <person name="Tajeshwar N."/>
            <person name="Catarino B."/>
            <person name="Hetherington A.J."/>
            <person name="Saltykova A."/>
            <person name="Bonnot C."/>
            <person name="Breuninger H."/>
            <person name="Symeonidi A."/>
            <person name="Radhakrishnan G.V."/>
            <person name="Van Nieuwerburgh F."/>
            <person name="Deforce D."/>
            <person name="Chang C."/>
            <person name="Karol K.G."/>
            <person name="Hedrich R."/>
            <person name="Ulvskov P."/>
            <person name="Glockner G."/>
            <person name="Delwiche C.F."/>
            <person name="Petrasek J."/>
            <person name="Van de Peer Y."/>
            <person name="Friml J."/>
            <person name="Beilby M."/>
            <person name="Dolan L."/>
            <person name="Kohara Y."/>
            <person name="Sugano S."/>
            <person name="Fujiyama A."/>
            <person name="Delaux P.-M."/>
            <person name="Quint M."/>
            <person name="TheiBen G."/>
            <person name="Hagemann M."/>
            <person name="Harholt J."/>
            <person name="Dunand C."/>
            <person name="Zachgo S."/>
            <person name="Langdale J."/>
            <person name="Maumus F."/>
            <person name="Straeten D.V.D."/>
            <person name="Gould S.B."/>
            <person name="Rensing S.A."/>
        </authorList>
    </citation>
    <scope>NUCLEOTIDE SEQUENCE [LARGE SCALE GENOMIC DNA]</scope>
    <source>
        <strain evidence="2 3">S276</strain>
    </source>
</reference>
<keyword evidence="3" id="KW-1185">Reference proteome</keyword>
<comment type="caution">
    <text evidence="2">The sequence shown here is derived from an EMBL/GenBank/DDBJ whole genome shotgun (WGS) entry which is preliminary data.</text>
</comment>
<dbReference type="InterPro" id="IPR036397">
    <property type="entry name" value="RNaseH_sf"/>
</dbReference>
<evidence type="ECO:0000313" key="3">
    <source>
        <dbReference type="Proteomes" id="UP000265515"/>
    </source>
</evidence>
<feature type="compositionally biased region" description="Low complexity" evidence="1">
    <location>
        <begin position="573"/>
        <end position="589"/>
    </location>
</feature>
<dbReference type="Gene3D" id="3.30.420.10">
    <property type="entry name" value="Ribonuclease H-like superfamily/Ribonuclease H"/>
    <property type="match status" value="1"/>
</dbReference>
<dbReference type="AlphaFoldDB" id="A0A388KJI4"/>
<feature type="region of interest" description="Disordered" evidence="1">
    <location>
        <begin position="614"/>
        <end position="641"/>
    </location>
</feature>